<accession>A0A8S5V4B8</accession>
<proteinExistence type="predicted"/>
<evidence type="ECO:0000313" key="2">
    <source>
        <dbReference type="EMBL" id="DAG01593.1"/>
    </source>
</evidence>
<name>A0A8S5V4B8_9CAUD</name>
<organism evidence="2">
    <name type="scientific">Myoviridae sp. ctKkB1</name>
    <dbReference type="NCBI Taxonomy" id="2825081"/>
    <lineage>
        <taxon>Viruses</taxon>
        <taxon>Duplodnaviria</taxon>
        <taxon>Heunggongvirae</taxon>
        <taxon>Uroviricota</taxon>
        <taxon>Caudoviricetes</taxon>
    </lineage>
</organism>
<keyword evidence="1" id="KW-0812">Transmembrane</keyword>
<keyword evidence="1" id="KW-1133">Transmembrane helix</keyword>
<sequence>MRALLIVLIVLVSLNALLDLILAIYSLITDDSAGYWCTPSFLASVALIIALAQKL</sequence>
<reference evidence="2" key="1">
    <citation type="journal article" date="2021" name="Proc. Natl. Acad. Sci. U.S.A.">
        <title>A Catalog of Tens of Thousands of Viruses from Human Metagenomes Reveals Hidden Associations with Chronic Diseases.</title>
        <authorList>
            <person name="Tisza M.J."/>
            <person name="Buck C.B."/>
        </authorList>
    </citation>
    <scope>NUCLEOTIDE SEQUENCE</scope>
    <source>
        <strain evidence="2">CtKkB1</strain>
    </source>
</reference>
<feature type="transmembrane region" description="Helical" evidence="1">
    <location>
        <begin position="33"/>
        <end position="52"/>
    </location>
</feature>
<keyword evidence="1" id="KW-0472">Membrane</keyword>
<evidence type="ECO:0000256" key="1">
    <source>
        <dbReference type="SAM" id="Phobius"/>
    </source>
</evidence>
<protein>
    <submittedName>
        <fullName evidence="2">Uncharacterized protein</fullName>
    </submittedName>
</protein>
<dbReference type="EMBL" id="BK016195">
    <property type="protein sequence ID" value="DAG01593.1"/>
    <property type="molecule type" value="Genomic_DNA"/>
</dbReference>